<dbReference type="EMBL" id="NDXW01000001">
    <property type="protein sequence ID" value="RDH42595.1"/>
    <property type="molecule type" value="Genomic_DNA"/>
</dbReference>
<dbReference type="AlphaFoldDB" id="A0A4P9VHE8"/>
<sequence length="111" mass="12842">MMVLKIDESKLLTDMYSDEYFPNHLVDKLKSILLTACKEIESQKPKKLEELYTITCQATELINDLQGEFEESDSEIETVARDDIVSSFEYIATMYGFTNADLEELVATRDW</sequence>
<dbReference type="RefSeq" id="WP_094786076.1">
    <property type="nucleotide sequence ID" value="NZ_NDXW01000001.1"/>
</dbReference>
<protein>
    <submittedName>
        <fullName evidence="1">Uncharacterized protein</fullName>
    </submittedName>
</protein>
<proteinExistence type="predicted"/>
<dbReference type="Proteomes" id="UP000257039">
    <property type="component" value="Unassembled WGS sequence"/>
</dbReference>
<reference evidence="1 2" key="1">
    <citation type="submission" date="2017-04" db="EMBL/GenBank/DDBJ databases">
        <title>Draft genome sequence of Zooshikella ganghwensis VG4 isolated from Red Sea sediments.</title>
        <authorList>
            <person name="Rehman Z."/>
            <person name="Alam I."/>
            <person name="Kamau A."/>
            <person name="Bajic V."/>
            <person name="Leiknes T."/>
        </authorList>
    </citation>
    <scope>NUCLEOTIDE SEQUENCE [LARGE SCALE GENOMIC DNA]</scope>
    <source>
        <strain evidence="1 2">VG4</strain>
    </source>
</reference>
<keyword evidence="2" id="KW-1185">Reference proteome</keyword>
<dbReference type="InterPro" id="IPR043767">
    <property type="entry name" value="DUF5713"/>
</dbReference>
<evidence type="ECO:0000313" key="2">
    <source>
        <dbReference type="Proteomes" id="UP000257039"/>
    </source>
</evidence>
<organism evidence="1 2">
    <name type="scientific">Zooshikella ganghwensis</name>
    <dbReference type="NCBI Taxonomy" id="202772"/>
    <lineage>
        <taxon>Bacteria</taxon>
        <taxon>Pseudomonadati</taxon>
        <taxon>Pseudomonadota</taxon>
        <taxon>Gammaproteobacteria</taxon>
        <taxon>Oceanospirillales</taxon>
        <taxon>Zooshikellaceae</taxon>
        <taxon>Zooshikella</taxon>
    </lineage>
</organism>
<accession>A0A4P9VHE8</accession>
<comment type="caution">
    <text evidence="1">The sequence shown here is derived from an EMBL/GenBank/DDBJ whole genome shotgun (WGS) entry which is preliminary data.</text>
</comment>
<name>A0A4P9VHE8_9GAMM</name>
<dbReference type="Pfam" id="PF18977">
    <property type="entry name" value="DUF5713"/>
    <property type="match status" value="1"/>
</dbReference>
<gene>
    <name evidence="1" type="ORF">B9G39_03555</name>
</gene>
<evidence type="ECO:0000313" key="1">
    <source>
        <dbReference type="EMBL" id="RDH42595.1"/>
    </source>
</evidence>